<evidence type="ECO:0000259" key="3">
    <source>
        <dbReference type="PROSITE" id="PS51004"/>
    </source>
</evidence>
<comment type="caution">
    <text evidence="1">Lacks conserved residue(s) required for the propagation of feature annotation.</text>
</comment>
<dbReference type="PROSITE" id="PS51004">
    <property type="entry name" value="SEMA"/>
    <property type="match status" value="1"/>
</dbReference>
<dbReference type="VEuPathDB" id="VectorBase:LDEU000750"/>
<proteinExistence type="predicted"/>
<dbReference type="InterPro" id="IPR001627">
    <property type="entry name" value="Semap_dom"/>
</dbReference>
<reference evidence="4 5" key="1">
    <citation type="journal article" date="2018" name="Gigascience">
        <title>Genomes of trombidid mites reveal novel predicted allergens and laterally-transferred genes associated with secondary metabolism.</title>
        <authorList>
            <person name="Dong X."/>
            <person name="Chaisiri K."/>
            <person name="Xia D."/>
            <person name="Armstrong S.D."/>
            <person name="Fang Y."/>
            <person name="Donnelly M.J."/>
            <person name="Kadowaki T."/>
            <person name="McGarry J.W."/>
            <person name="Darby A.C."/>
            <person name="Makepeace B.L."/>
        </authorList>
    </citation>
    <scope>NUCLEOTIDE SEQUENCE [LARGE SCALE GENOMIC DNA]</scope>
    <source>
        <strain evidence="4">UoL-UT</strain>
    </source>
</reference>
<comment type="caution">
    <text evidence="4">The sequence shown here is derived from an EMBL/GenBank/DDBJ whole genome shotgun (WGS) entry which is preliminary data.</text>
</comment>
<name>A0A443SUU1_9ACAR</name>
<dbReference type="SUPFAM" id="SSF101912">
    <property type="entry name" value="Sema domain"/>
    <property type="match status" value="1"/>
</dbReference>
<gene>
    <name evidence="4" type="ORF">B4U80_13601</name>
</gene>
<protein>
    <recommendedName>
        <fullName evidence="3">Sema domain-containing protein</fullName>
    </recommendedName>
</protein>
<evidence type="ECO:0000313" key="4">
    <source>
        <dbReference type="EMBL" id="RWS31291.1"/>
    </source>
</evidence>
<feature type="region of interest" description="Disordered" evidence="2">
    <location>
        <begin position="544"/>
        <end position="586"/>
    </location>
</feature>
<keyword evidence="5" id="KW-1185">Reference proteome</keyword>
<feature type="domain" description="Sema" evidence="3">
    <location>
        <begin position="1"/>
        <end position="267"/>
    </location>
</feature>
<feature type="compositionally biased region" description="Polar residues" evidence="2">
    <location>
        <begin position="544"/>
        <end position="554"/>
    </location>
</feature>
<dbReference type="Proteomes" id="UP000288716">
    <property type="component" value="Unassembled WGS sequence"/>
</dbReference>
<organism evidence="4 5">
    <name type="scientific">Leptotrombidium deliense</name>
    <dbReference type="NCBI Taxonomy" id="299467"/>
    <lineage>
        <taxon>Eukaryota</taxon>
        <taxon>Metazoa</taxon>
        <taxon>Ecdysozoa</taxon>
        <taxon>Arthropoda</taxon>
        <taxon>Chelicerata</taxon>
        <taxon>Arachnida</taxon>
        <taxon>Acari</taxon>
        <taxon>Acariformes</taxon>
        <taxon>Trombidiformes</taxon>
        <taxon>Prostigmata</taxon>
        <taxon>Anystina</taxon>
        <taxon>Parasitengona</taxon>
        <taxon>Trombiculoidea</taxon>
        <taxon>Trombiculidae</taxon>
        <taxon>Leptotrombidium</taxon>
    </lineage>
</organism>
<dbReference type="AlphaFoldDB" id="A0A443SUU1"/>
<dbReference type="Gene3D" id="2.130.10.10">
    <property type="entry name" value="YVTN repeat-like/Quinoprotein amine dehydrogenase"/>
    <property type="match status" value="1"/>
</dbReference>
<sequence length="614" mass="69173">MSVTNEYSDYSASFFFKGHLFVGAKNRISVHSGNDMRKVNSKELIQCPINNNKCTSYVEVIDSFSDEKLVVCTKNEVPQNKFTLYCGVFSEDFGTVLTRITQADTYDSIFMFASSGTDRFKVLYFAGQDKTNPNVFNAISLQAAKLSLKTSNIQIDLPMARFIGGYWYNSRVFLMFNEKLAEETKFNNSKLINYGSRIAQICTNDPGTTSNQLLSFEKSYLRCGVTLASSFDIMYAASAIYNYYSGGVLGLMTYSVDDNQKGAFCAFGGANKDFPNSFYANAQFQCFDNNGQISRKTDDDLMKTFKDCTFTRGETRSVQCPLRLPVNCEHPYNYDRQKAVLKMIAITIGLTKYIFALTTDGKLELHVYIGATGCLLNAFTIEEKMVETYHFNFRVYDDEKSCVESGIEFCVWHHHCTVITDQLEKSQEQWKKIKQINCTRDAFGAYSSPYSCLAKSKEQCFNLNNNTGITRNTCATKNDGKRCKCRARTCIRTTGCGSGRNFGYVEKSLMNCEFISIEFGTNAIPDKHTEAKFTGRQGAMSSISRASAVSTVGQSAIPPISRTDSRGKNRRSPSPGPSARNDSRRKRRLLKIVSKIEIQRLKKILAQLMNEFKQ</sequence>
<dbReference type="EMBL" id="NCKV01000214">
    <property type="protein sequence ID" value="RWS31291.1"/>
    <property type="molecule type" value="Genomic_DNA"/>
</dbReference>
<evidence type="ECO:0000313" key="5">
    <source>
        <dbReference type="Proteomes" id="UP000288716"/>
    </source>
</evidence>
<evidence type="ECO:0000256" key="1">
    <source>
        <dbReference type="PROSITE-ProRule" id="PRU00352"/>
    </source>
</evidence>
<evidence type="ECO:0000256" key="2">
    <source>
        <dbReference type="SAM" id="MobiDB-lite"/>
    </source>
</evidence>
<dbReference type="InterPro" id="IPR015943">
    <property type="entry name" value="WD40/YVTN_repeat-like_dom_sf"/>
</dbReference>
<dbReference type="InterPro" id="IPR036352">
    <property type="entry name" value="Semap_dom_sf"/>
</dbReference>
<accession>A0A443SUU1</accession>